<protein>
    <submittedName>
        <fullName evidence="1">Uncharacterized protein</fullName>
    </submittedName>
</protein>
<evidence type="ECO:0000313" key="1">
    <source>
        <dbReference type="EMBL" id="MCI96415.1"/>
    </source>
</evidence>
<organism evidence="1 2">
    <name type="scientific">Trifolium medium</name>
    <dbReference type="NCBI Taxonomy" id="97028"/>
    <lineage>
        <taxon>Eukaryota</taxon>
        <taxon>Viridiplantae</taxon>
        <taxon>Streptophyta</taxon>
        <taxon>Embryophyta</taxon>
        <taxon>Tracheophyta</taxon>
        <taxon>Spermatophyta</taxon>
        <taxon>Magnoliopsida</taxon>
        <taxon>eudicotyledons</taxon>
        <taxon>Gunneridae</taxon>
        <taxon>Pentapetalae</taxon>
        <taxon>rosids</taxon>
        <taxon>fabids</taxon>
        <taxon>Fabales</taxon>
        <taxon>Fabaceae</taxon>
        <taxon>Papilionoideae</taxon>
        <taxon>50 kb inversion clade</taxon>
        <taxon>NPAAA clade</taxon>
        <taxon>Hologalegina</taxon>
        <taxon>IRL clade</taxon>
        <taxon>Trifolieae</taxon>
        <taxon>Trifolium</taxon>
    </lineage>
</organism>
<accession>A0A392WC49</accession>
<proteinExistence type="predicted"/>
<dbReference type="EMBL" id="LXQA011414093">
    <property type="protein sequence ID" value="MCI96415.1"/>
    <property type="molecule type" value="Genomic_DNA"/>
</dbReference>
<name>A0A392WC49_9FABA</name>
<sequence length="30" mass="3121">MPKAPPMSSRIRSGHGSLDVSGVPIVALFL</sequence>
<comment type="caution">
    <text evidence="1">The sequence shown here is derived from an EMBL/GenBank/DDBJ whole genome shotgun (WGS) entry which is preliminary data.</text>
</comment>
<reference evidence="1 2" key="1">
    <citation type="journal article" date="2018" name="Front. Plant Sci.">
        <title>Red Clover (Trifolium pratense) and Zigzag Clover (T. medium) - A Picture of Genomic Similarities and Differences.</title>
        <authorList>
            <person name="Dluhosova J."/>
            <person name="Istvanek J."/>
            <person name="Nedelnik J."/>
            <person name="Repkova J."/>
        </authorList>
    </citation>
    <scope>NUCLEOTIDE SEQUENCE [LARGE SCALE GENOMIC DNA]</scope>
    <source>
        <strain evidence="2">cv. 10/8</strain>
        <tissue evidence="1">Leaf</tissue>
    </source>
</reference>
<evidence type="ECO:0000313" key="2">
    <source>
        <dbReference type="Proteomes" id="UP000265520"/>
    </source>
</evidence>
<keyword evidence="2" id="KW-1185">Reference proteome</keyword>
<dbReference type="Proteomes" id="UP000265520">
    <property type="component" value="Unassembled WGS sequence"/>
</dbReference>
<feature type="non-terminal residue" evidence="1">
    <location>
        <position position="30"/>
    </location>
</feature>
<dbReference type="AlphaFoldDB" id="A0A392WC49"/>